<dbReference type="AlphaFoldDB" id="A0A166N9M6"/>
<evidence type="ECO:0000259" key="12">
    <source>
        <dbReference type="PROSITE" id="PS50016"/>
    </source>
</evidence>
<feature type="binding site" evidence="9">
    <location>
        <position position="213"/>
    </location>
    <ligand>
        <name>Zn(2+)</name>
        <dbReference type="ChEBI" id="CHEBI:29105"/>
        <label>2</label>
    </ligand>
</feature>
<keyword evidence="14" id="KW-1185">Reference proteome</keyword>
<dbReference type="InParanoid" id="A0A166N9M6"/>
<comment type="subcellular location">
    <subcellularLocation>
        <location evidence="1 11">Nucleus</location>
    </subcellularLocation>
</comment>
<evidence type="ECO:0000256" key="7">
    <source>
        <dbReference type="ARBA" id="ARBA00023242"/>
    </source>
</evidence>
<feature type="domain" description="PHD-type" evidence="12">
    <location>
        <begin position="197"/>
        <end position="247"/>
    </location>
</feature>
<proteinExistence type="inferred from homology"/>
<evidence type="ECO:0000256" key="4">
    <source>
        <dbReference type="ARBA" id="ARBA00022771"/>
    </source>
</evidence>
<dbReference type="SUPFAM" id="SSF57903">
    <property type="entry name" value="FYVE/PHD zinc finger"/>
    <property type="match status" value="1"/>
</dbReference>
<feature type="binding site" evidence="9">
    <location>
        <position position="241"/>
    </location>
    <ligand>
        <name>Zn(2+)</name>
        <dbReference type="ChEBI" id="CHEBI:29105"/>
        <label>2</label>
    </ligand>
</feature>
<comment type="similarity">
    <text evidence="2 11">Belongs to the ING family.</text>
</comment>
<comment type="subunit">
    <text evidence="11">Component of an histone acetyltransferase complex. Interacts with H3K4me3 and to a lesser extent with H3K4me2.</text>
</comment>
<keyword evidence="3 9" id="KW-0479">Metal-binding</keyword>
<feature type="binding site" evidence="9">
    <location>
        <position position="202"/>
    </location>
    <ligand>
        <name>Zn(2+)</name>
        <dbReference type="ChEBI" id="CHEBI:29105"/>
        <label>1</label>
    </ligand>
</feature>
<dbReference type="PROSITE" id="PS01359">
    <property type="entry name" value="ZF_PHD_1"/>
    <property type="match status" value="1"/>
</dbReference>
<sequence length="255" mass="28963">MTDKSELEREVWEEFKTEHYEAVEMLPLQLRRQSSLIRELDEQGKHEVEKVADLLVRYKTLRERLARGERAAGDGADRLTDTRSLLSAIGQALSEYVRTSEEKLSISNNAYDSVDRHVRAMDVMIKEQEGALALGARTTVFGFQGYQNGTSAQQNGVAEGLYSSSSPPLQLIVHDTVEEPTDQSKLRIDMPIDPNEPVYCYCRSVSYGAMVACDDDDCPHEWFHLSCTGLDAVPKSKKWYCDVCKPKHEQTRRKK</sequence>
<dbReference type="InterPro" id="IPR024610">
    <property type="entry name" value="ING_N_histone-binding"/>
</dbReference>
<feature type="binding site" evidence="9">
    <location>
        <position position="200"/>
    </location>
    <ligand>
        <name>Zn(2+)</name>
        <dbReference type="ChEBI" id="CHEBI:29105"/>
        <label>1</label>
    </ligand>
</feature>
<evidence type="ECO:0000313" key="14">
    <source>
        <dbReference type="Proteomes" id="UP000077266"/>
    </source>
</evidence>
<protein>
    <recommendedName>
        <fullName evidence="11">Chromatin modification-related protein</fullName>
    </recommendedName>
</protein>
<accession>A0A166N9M6</accession>
<evidence type="ECO:0000313" key="13">
    <source>
        <dbReference type="EMBL" id="KZV78910.1"/>
    </source>
</evidence>
<dbReference type="InterPro" id="IPR028651">
    <property type="entry name" value="ING_fam"/>
</dbReference>
<comment type="function">
    <text evidence="11">Component of an histone acetyltransferase complex.</text>
</comment>
<evidence type="ECO:0000256" key="1">
    <source>
        <dbReference type="ARBA" id="ARBA00004123"/>
    </source>
</evidence>
<evidence type="ECO:0000256" key="10">
    <source>
        <dbReference type="PROSITE-ProRule" id="PRU00146"/>
    </source>
</evidence>
<dbReference type="SMART" id="SM00249">
    <property type="entry name" value="PHD"/>
    <property type="match status" value="1"/>
</dbReference>
<dbReference type="Gene3D" id="3.30.40.10">
    <property type="entry name" value="Zinc/RING finger domain, C3HC4 (zinc finger)"/>
    <property type="match status" value="1"/>
</dbReference>
<dbReference type="PANTHER" id="PTHR10333">
    <property type="entry name" value="INHIBITOR OF GROWTH PROTEIN"/>
    <property type="match status" value="1"/>
</dbReference>
<dbReference type="InterPro" id="IPR001965">
    <property type="entry name" value="Znf_PHD"/>
</dbReference>
<dbReference type="CDD" id="cd16859">
    <property type="entry name" value="ING_ING4_5"/>
    <property type="match status" value="1"/>
</dbReference>
<keyword evidence="4 10" id="KW-0863">Zinc-finger</keyword>
<dbReference type="PROSITE" id="PS50016">
    <property type="entry name" value="ZF_PHD_2"/>
    <property type="match status" value="1"/>
</dbReference>
<dbReference type="Pfam" id="PF12998">
    <property type="entry name" value="ING"/>
    <property type="match status" value="1"/>
</dbReference>
<dbReference type="InterPro" id="IPR019786">
    <property type="entry name" value="Zinc_finger_PHD-type_CS"/>
</dbReference>
<dbReference type="SMART" id="SM01408">
    <property type="entry name" value="ING"/>
    <property type="match status" value="1"/>
</dbReference>
<keyword evidence="7 11" id="KW-0539">Nucleus</keyword>
<dbReference type="InterPro" id="IPR019787">
    <property type="entry name" value="Znf_PHD-finger"/>
</dbReference>
<feature type="site" description="Histone H3K4me3 binding" evidence="8">
    <location>
        <position position="199"/>
    </location>
</feature>
<keyword evidence="5 9" id="KW-0862">Zinc</keyword>
<dbReference type="OrthoDB" id="5411773at2759"/>
<evidence type="ECO:0000256" key="8">
    <source>
        <dbReference type="PIRSR" id="PIRSR628651-50"/>
    </source>
</evidence>
<reference evidence="13 14" key="1">
    <citation type="journal article" date="2016" name="Mol. Biol. Evol.">
        <title>Comparative Genomics of Early-Diverging Mushroom-Forming Fungi Provides Insights into the Origins of Lignocellulose Decay Capabilities.</title>
        <authorList>
            <person name="Nagy L.G."/>
            <person name="Riley R."/>
            <person name="Tritt A."/>
            <person name="Adam C."/>
            <person name="Daum C."/>
            <person name="Floudas D."/>
            <person name="Sun H."/>
            <person name="Yadav J.S."/>
            <person name="Pangilinan J."/>
            <person name="Larsson K.H."/>
            <person name="Matsuura K."/>
            <person name="Barry K."/>
            <person name="Labutti K."/>
            <person name="Kuo R."/>
            <person name="Ohm R.A."/>
            <person name="Bhattacharya S.S."/>
            <person name="Shirouzu T."/>
            <person name="Yoshinaga Y."/>
            <person name="Martin F.M."/>
            <person name="Grigoriev I.V."/>
            <person name="Hibbett D.S."/>
        </authorList>
    </citation>
    <scope>NUCLEOTIDE SEQUENCE [LARGE SCALE GENOMIC DNA]</scope>
    <source>
        <strain evidence="13 14">HHB12029</strain>
    </source>
</reference>
<dbReference type="GO" id="GO:0006325">
    <property type="term" value="P:chromatin organization"/>
    <property type="evidence" value="ECO:0007669"/>
    <property type="project" value="UniProtKB-KW"/>
</dbReference>
<feature type="site" description="Histone H3K4me3 binding" evidence="8">
    <location>
        <position position="210"/>
    </location>
</feature>
<evidence type="ECO:0000256" key="9">
    <source>
        <dbReference type="PIRSR" id="PIRSR628651-51"/>
    </source>
</evidence>
<dbReference type="GO" id="GO:0000785">
    <property type="term" value="C:chromatin"/>
    <property type="evidence" value="ECO:0007669"/>
    <property type="project" value="UniProtKB-ARBA"/>
</dbReference>
<dbReference type="GO" id="GO:0006355">
    <property type="term" value="P:regulation of DNA-templated transcription"/>
    <property type="evidence" value="ECO:0007669"/>
    <property type="project" value="TreeGrafter"/>
</dbReference>
<feature type="binding site" evidence="9">
    <location>
        <position position="244"/>
    </location>
    <ligand>
        <name>Zn(2+)</name>
        <dbReference type="ChEBI" id="CHEBI:29105"/>
        <label>2</label>
    </ligand>
</feature>
<feature type="binding site" evidence="9">
    <location>
        <position position="218"/>
    </location>
    <ligand>
        <name>Zn(2+)</name>
        <dbReference type="ChEBI" id="CHEBI:29105"/>
        <label>2</label>
    </ligand>
</feature>
<feature type="site" description="Histone H3K4me3 binding" evidence="8">
    <location>
        <position position="214"/>
    </location>
</feature>
<evidence type="ECO:0000256" key="11">
    <source>
        <dbReference type="RuleBase" id="RU361213"/>
    </source>
</evidence>
<evidence type="ECO:0000256" key="3">
    <source>
        <dbReference type="ARBA" id="ARBA00022723"/>
    </source>
</evidence>
<dbReference type="EMBL" id="KV426725">
    <property type="protein sequence ID" value="KZV78910.1"/>
    <property type="molecule type" value="Genomic_DNA"/>
</dbReference>
<gene>
    <name evidence="13" type="ORF">EXIGLDRAFT_495313</name>
</gene>
<feature type="binding site" evidence="9">
    <location>
        <position position="227"/>
    </location>
    <ligand>
        <name>Zn(2+)</name>
        <dbReference type="ChEBI" id="CHEBI:29105"/>
        <label>1</label>
    </ligand>
</feature>
<dbReference type="PANTHER" id="PTHR10333:SF42">
    <property type="entry name" value="INHIBITOR OF GROWTH PROTEIN 5"/>
    <property type="match status" value="1"/>
</dbReference>
<comment type="domain">
    <text evidence="11">The PHD-type zinc finger mediates the binding to H3K4me3.</text>
</comment>
<feature type="site" description="Histone H3K4me3 binding" evidence="8">
    <location>
        <position position="222"/>
    </location>
</feature>
<dbReference type="Proteomes" id="UP000077266">
    <property type="component" value="Unassembled WGS sequence"/>
</dbReference>
<dbReference type="STRING" id="1314781.A0A166N9M6"/>
<dbReference type="InterPro" id="IPR013083">
    <property type="entry name" value="Znf_RING/FYVE/PHD"/>
</dbReference>
<organism evidence="13 14">
    <name type="scientific">Exidia glandulosa HHB12029</name>
    <dbReference type="NCBI Taxonomy" id="1314781"/>
    <lineage>
        <taxon>Eukaryota</taxon>
        <taxon>Fungi</taxon>
        <taxon>Dikarya</taxon>
        <taxon>Basidiomycota</taxon>
        <taxon>Agaricomycotina</taxon>
        <taxon>Agaricomycetes</taxon>
        <taxon>Auriculariales</taxon>
        <taxon>Exidiaceae</taxon>
        <taxon>Exidia</taxon>
    </lineage>
</organism>
<name>A0A166N9M6_EXIGL</name>
<dbReference type="InterPro" id="IPR011011">
    <property type="entry name" value="Znf_FYVE_PHD"/>
</dbReference>
<dbReference type="Gene3D" id="6.10.140.1740">
    <property type="match status" value="1"/>
</dbReference>
<dbReference type="GO" id="GO:0005634">
    <property type="term" value="C:nucleus"/>
    <property type="evidence" value="ECO:0007669"/>
    <property type="project" value="UniProtKB-SubCell"/>
</dbReference>
<keyword evidence="6 11" id="KW-0156">Chromatin regulator</keyword>
<dbReference type="GO" id="GO:0008270">
    <property type="term" value="F:zinc ion binding"/>
    <property type="evidence" value="ECO:0007669"/>
    <property type="project" value="UniProtKB-KW"/>
</dbReference>
<evidence type="ECO:0000256" key="2">
    <source>
        <dbReference type="ARBA" id="ARBA00010210"/>
    </source>
</evidence>
<dbReference type="CDD" id="cd15505">
    <property type="entry name" value="PHD_ING"/>
    <property type="match status" value="1"/>
</dbReference>
<evidence type="ECO:0000256" key="5">
    <source>
        <dbReference type="ARBA" id="ARBA00022833"/>
    </source>
</evidence>
<evidence type="ECO:0000256" key="6">
    <source>
        <dbReference type="ARBA" id="ARBA00022853"/>
    </source>
</evidence>
<feature type="binding site" evidence="9">
    <location>
        <position position="224"/>
    </location>
    <ligand>
        <name>Zn(2+)</name>
        <dbReference type="ChEBI" id="CHEBI:29105"/>
        <label>1</label>
    </ligand>
</feature>